<dbReference type="Proteomes" id="UP001163046">
    <property type="component" value="Unassembled WGS sequence"/>
</dbReference>
<sequence>MAFPVSNSLWFAHSNSEKKTFGENFDGVAGTFSVSYRLQEPSNFHGQRETSKSEAPAITRQARTNIIQQNQSCLKLRRSGLVKLENKLVHQIMLFQLHRRRLVTNESTRHTTSGFRS</sequence>
<gene>
    <name evidence="1" type="ORF">OS493_028652</name>
</gene>
<accession>A0A9X0CIW4</accession>
<dbReference type="EMBL" id="MU827329">
    <property type="protein sequence ID" value="KAJ7354989.1"/>
    <property type="molecule type" value="Genomic_DNA"/>
</dbReference>
<dbReference type="AlphaFoldDB" id="A0A9X0CIW4"/>
<organism evidence="1 2">
    <name type="scientific">Desmophyllum pertusum</name>
    <dbReference type="NCBI Taxonomy" id="174260"/>
    <lineage>
        <taxon>Eukaryota</taxon>
        <taxon>Metazoa</taxon>
        <taxon>Cnidaria</taxon>
        <taxon>Anthozoa</taxon>
        <taxon>Hexacorallia</taxon>
        <taxon>Scleractinia</taxon>
        <taxon>Caryophylliina</taxon>
        <taxon>Caryophylliidae</taxon>
        <taxon>Desmophyllum</taxon>
    </lineage>
</organism>
<proteinExistence type="predicted"/>
<protein>
    <submittedName>
        <fullName evidence="1">Uncharacterized protein</fullName>
    </submittedName>
</protein>
<evidence type="ECO:0000313" key="2">
    <source>
        <dbReference type="Proteomes" id="UP001163046"/>
    </source>
</evidence>
<keyword evidence="2" id="KW-1185">Reference proteome</keyword>
<evidence type="ECO:0000313" key="1">
    <source>
        <dbReference type="EMBL" id="KAJ7354989.1"/>
    </source>
</evidence>
<reference evidence="1" key="1">
    <citation type="submission" date="2023-01" db="EMBL/GenBank/DDBJ databases">
        <title>Genome assembly of the deep-sea coral Lophelia pertusa.</title>
        <authorList>
            <person name="Herrera S."/>
            <person name="Cordes E."/>
        </authorList>
    </citation>
    <scope>NUCLEOTIDE SEQUENCE</scope>
    <source>
        <strain evidence="1">USNM1676648</strain>
        <tissue evidence="1">Polyp</tissue>
    </source>
</reference>
<comment type="caution">
    <text evidence="1">The sequence shown here is derived from an EMBL/GenBank/DDBJ whole genome shotgun (WGS) entry which is preliminary data.</text>
</comment>
<name>A0A9X0CIW4_9CNID</name>